<accession>A0A9W4DL27</accession>
<name>A0A9W4DL27_BLUGR</name>
<feature type="chain" id="PRO_5040916689" evidence="1">
    <location>
        <begin position="24"/>
        <end position="130"/>
    </location>
</feature>
<organism evidence="2 3">
    <name type="scientific">Blumeria graminis f. sp. triticale</name>
    <dbReference type="NCBI Taxonomy" id="1689686"/>
    <lineage>
        <taxon>Eukaryota</taxon>
        <taxon>Fungi</taxon>
        <taxon>Dikarya</taxon>
        <taxon>Ascomycota</taxon>
        <taxon>Pezizomycotina</taxon>
        <taxon>Leotiomycetes</taxon>
        <taxon>Erysiphales</taxon>
        <taxon>Erysiphaceae</taxon>
        <taxon>Blumeria</taxon>
    </lineage>
</organism>
<comment type="caution">
    <text evidence="2">The sequence shown here is derived from an EMBL/GenBank/DDBJ whole genome shotgun (WGS) entry which is preliminary data.</text>
</comment>
<proteinExistence type="predicted"/>
<evidence type="ECO:0000313" key="2">
    <source>
        <dbReference type="EMBL" id="CAD6503744.1"/>
    </source>
</evidence>
<protein>
    <submittedName>
        <fullName evidence="2">BgTH12-05489</fullName>
    </submittedName>
</protein>
<keyword evidence="1" id="KW-0732">Signal</keyword>
<feature type="signal peptide" evidence="1">
    <location>
        <begin position="1"/>
        <end position="23"/>
    </location>
</feature>
<dbReference type="AlphaFoldDB" id="A0A9W4DL27"/>
<gene>
    <name evidence="2" type="ORF">BGTH12_LOCUS5102</name>
</gene>
<dbReference type="Proteomes" id="UP000683417">
    <property type="component" value="Unassembled WGS sequence"/>
</dbReference>
<sequence length="130" mass="14447">MRTFSLLSLAAILNYLTLPSAVGYSSATLANASSYKCQDRVIGPITLNDQIEKLYARSQSKLSGGFTADQIFARDSFHVVLLRGGVYIPIKFDLAINHLKQIIYLQSIVMEQKYTCSPTTEPPQLNMILD</sequence>
<reference evidence="2" key="1">
    <citation type="submission" date="2020-10" db="EMBL/GenBank/DDBJ databases">
        <authorList>
            <person name="Muller C M."/>
        </authorList>
    </citation>
    <scope>NUCLEOTIDE SEQUENCE</scope>
    <source>
        <strain evidence="2">THUN-12</strain>
    </source>
</reference>
<evidence type="ECO:0000313" key="3">
    <source>
        <dbReference type="Proteomes" id="UP000683417"/>
    </source>
</evidence>
<evidence type="ECO:0000256" key="1">
    <source>
        <dbReference type="SAM" id="SignalP"/>
    </source>
</evidence>
<dbReference type="EMBL" id="CAJHIT010000008">
    <property type="protein sequence ID" value="CAD6503744.1"/>
    <property type="molecule type" value="Genomic_DNA"/>
</dbReference>